<evidence type="ECO:0000313" key="4">
    <source>
        <dbReference type="Proteomes" id="UP000828251"/>
    </source>
</evidence>
<name>A0A9D3UHG0_9ROSI</name>
<dbReference type="AlphaFoldDB" id="A0A9D3UHG0"/>
<proteinExistence type="predicted"/>
<accession>A0A9D3UHG0</accession>
<dbReference type="InterPro" id="IPR043502">
    <property type="entry name" value="DNA/RNA_pol_sf"/>
</dbReference>
<gene>
    <name evidence="3" type="ORF">J1N35_041486</name>
</gene>
<dbReference type="InterPro" id="IPR013103">
    <property type="entry name" value="RVT_2"/>
</dbReference>
<sequence>MTTLILFILAIFALQNLEVHQTDIKIVFLNGHLDEEIYMEQLEGYVVLEQERKVYKLVKSLSVLKQALQQWLEKFNNVMMTNGFKINECDKCVYVKTTYIGYIILCLYVDDILIVGSNNEMVKRTKDMLNSSFDMKDIGLAYVILGIQIKRSSKGLILTQSHYVDKILGKFSKDDFGLARTPIDTSQHLSRNKGESVNEVEYARVIGSLMYLMSCTRSEIAFIIPKAQVDMFLHWEEELCHGNRQDKRL</sequence>
<evidence type="ECO:0000313" key="3">
    <source>
        <dbReference type="EMBL" id="KAH1039743.1"/>
    </source>
</evidence>
<dbReference type="EMBL" id="JAIQCV010000012">
    <property type="protein sequence ID" value="KAH1039743.1"/>
    <property type="molecule type" value="Genomic_DNA"/>
</dbReference>
<dbReference type="Pfam" id="PF07727">
    <property type="entry name" value="RVT_2"/>
    <property type="match status" value="1"/>
</dbReference>
<comment type="caution">
    <text evidence="3">The sequence shown here is derived from an EMBL/GenBank/DDBJ whole genome shotgun (WGS) entry which is preliminary data.</text>
</comment>
<reference evidence="3 4" key="1">
    <citation type="journal article" date="2021" name="Plant Biotechnol. J.">
        <title>Multi-omics assisted identification of the key and species-specific regulatory components of drought-tolerant mechanisms in Gossypium stocksii.</title>
        <authorList>
            <person name="Yu D."/>
            <person name="Ke L."/>
            <person name="Zhang D."/>
            <person name="Wu Y."/>
            <person name="Sun Y."/>
            <person name="Mei J."/>
            <person name="Sun J."/>
            <person name="Sun Y."/>
        </authorList>
    </citation>
    <scope>NUCLEOTIDE SEQUENCE [LARGE SCALE GENOMIC DNA]</scope>
    <source>
        <strain evidence="4">cv. E1</strain>
        <tissue evidence="3">Leaf</tissue>
    </source>
</reference>
<feature type="chain" id="PRO_5039017604" description="Reverse transcriptase Ty1/copia-type domain-containing protein" evidence="1">
    <location>
        <begin position="22"/>
        <end position="249"/>
    </location>
</feature>
<dbReference type="Proteomes" id="UP000828251">
    <property type="component" value="Unassembled WGS sequence"/>
</dbReference>
<feature type="domain" description="Reverse transcriptase Ty1/copia-type" evidence="2">
    <location>
        <begin position="5"/>
        <end position="183"/>
    </location>
</feature>
<protein>
    <recommendedName>
        <fullName evidence="2">Reverse transcriptase Ty1/copia-type domain-containing protein</fullName>
    </recommendedName>
</protein>
<keyword evidence="4" id="KW-1185">Reference proteome</keyword>
<feature type="signal peptide" evidence="1">
    <location>
        <begin position="1"/>
        <end position="21"/>
    </location>
</feature>
<dbReference type="OrthoDB" id="1692315at2759"/>
<evidence type="ECO:0000259" key="2">
    <source>
        <dbReference type="Pfam" id="PF07727"/>
    </source>
</evidence>
<organism evidence="3 4">
    <name type="scientific">Gossypium stocksii</name>
    <dbReference type="NCBI Taxonomy" id="47602"/>
    <lineage>
        <taxon>Eukaryota</taxon>
        <taxon>Viridiplantae</taxon>
        <taxon>Streptophyta</taxon>
        <taxon>Embryophyta</taxon>
        <taxon>Tracheophyta</taxon>
        <taxon>Spermatophyta</taxon>
        <taxon>Magnoliopsida</taxon>
        <taxon>eudicotyledons</taxon>
        <taxon>Gunneridae</taxon>
        <taxon>Pentapetalae</taxon>
        <taxon>rosids</taxon>
        <taxon>malvids</taxon>
        <taxon>Malvales</taxon>
        <taxon>Malvaceae</taxon>
        <taxon>Malvoideae</taxon>
        <taxon>Gossypium</taxon>
    </lineage>
</organism>
<dbReference type="SUPFAM" id="SSF56672">
    <property type="entry name" value="DNA/RNA polymerases"/>
    <property type="match status" value="1"/>
</dbReference>
<keyword evidence="1" id="KW-0732">Signal</keyword>
<evidence type="ECO:0000256" key="1">
    <source>
        <dbReference type="SAM" id="SignalP"/>
    </source>
</evidence>